<name>E3MRY0_CAERE</name>
<accession>E3MRY0</accession>
<protein>
    <recommendedName>
        <fullName evidence="4">C-type lectin domain-containing protein</fullName>
    </recommendedName>
</protein>
<dbReference type="eggNOG" id="KOG4297">
    <property type="taxonomic scope" value="Eukaryota"/>
</dbReference>
<keyword evidence="3" id="KW-1185">Reference proteome</keyword>
<keyword evidence="1" id="KW-0732">Signal</keyword>
<dbReference type="InterPro" id="IPR016187">
    <property type="entry name" value="CTDL_fold"/>
</dbReference>
<feature type="chain" id="PRO_5003177540" description="C-type lectin domain-containing protein" evidence="1">
    <location>
        <begin position="18"/>
        <end position="221"/>
    </location>
</feature>
<dbReference type="OrthoDB" id="5806112at2759"/>
<dbReference type="OMA" id="RSVCIAN"/>
<dbReference type="HOGENOM" id="CLU_086458_0_0_1"/>
<reference evidence="2" key="1">
    <citation type="submission" date="2007-07" db="EMBL/GenBank/DDBJ databases">
        <title>PCAP assembly of the Caenorhabditis remanei genome.</title>
        <authorList>
            <consortium name="The Caenorhabditis remanei Sequencing Consortium"/>
            <person name="Wilson R.K."/>
        </authorList>
    </citation>
    <scope>NUCLEOTIDE SEQUENCE [LARGE SCALE GENOMIC DNA]</scope>
    <source>
        <strain evidence="2">PB4641</strain>
    </source>
</reference>
<dbReference type="GeneID" id="9798730"/>
<dbReference type="RefSeq" id="XP_003101079.2">
    <property type="nucleotide sequence ID" value="XM_003101031.2"/>
</dbReference>
<dbReference type="CTD" id="9798730"/>
<sequence>MVALLLLFLTLPVAVFTKDPKCPDGFLHFKRTPTAKNNHTKNWCVKVFSYSNTGNRDYARSVCIANHAMLTIPENRAEYEAIGEFVRKNNYSAPHAIDGELSSRCKARYLHKWFDTNTVEGECNIKKNLFMFDDINTDPSYILTKFGNRVPSGGGEMSVAESSPKLIFLYGCMVLTQTHLHGNEKALSFANLEWCGGKAHSKNSVGPESLVDSVVCGKHPE</sequence>
<proteinExistence type="predicted"/>
<feature type="signal peptide" evidence="1">
    <location>
        <begin position="1"/>
        <end position="17"/>
    </location>
</feature>
<organism evidence="3">
    <name type="scientific">Caenorhabditis remanei</name>
    <name type="common">Caenorhabditis vulgaris</name>
    <dbReference type="NCBI Taxonomy" id="31234"/>
    <lineage>
        <taxon>Eukaryota</taxon>
        <taxon>Metazoa</taxon>
        <taxon>Ecdysozoa</taxon>
        <taxon>Nematoda</taxon>
        <taxon>Chromadorea</taxon>
        <taxon>Rhabditida</taxon>
        <taxon>Rhabditina</taxon>
        <taxon>Rhabditomorpha</taxon>
        <taxon>Rhabditoidea</taxon>
        <taxon>Rhabditidae</taxon>
        <taxon>Peloderinae</taxon>
        <taxon>Caenorhabditis</taxon>
    </lineage>
</organism>
<dbReference type="SUPFAM" id="SSF56436">
    <property type="entry name" value="C-type lectin-like"/>
    <property type="match status" value="1"/>
</dbReference>
<dbReference type="Proteomes" id="UP000008281">
    <property type="component" value="Unassembled WGS sequence"/>
</dbReference>
<dbReference type="STRING" id="31234.E3MRY0"/>
<dbReference type="InParanoid" id="E3MRY0"/>
<dbReference type="KEGG" id="crq:GCK72_004469"/>
<dbReference type="FunCoup" id="E3MRY0">
    <property type="interactions" value="1078"/>
</dbReference>
<gene>
    <name evidence="2" type="ORF">CRE_17328</name>
</gene>
<evidence type="ECO:0000256" key="1">
    <source>
        <dbReference type="SAM" id="SignalP"/>
    </source>
</evidence>
<evidence type="ECO:0000313" key="3">
    <source>
        <dbReference type="Proteomes" id="UP000008281"/>
    </source>
</evidence>
<dbReference type="PANTHER" id="PTHR23124:SF149">
    <property type="entry name" value="C-TYPE LECTIN-RELATED"/>
    <property type="match status" value="1"/>
</dbReference>
<dbReference type="PANTHER" id="PTHR23124">
    <property type="entry name" value="C-TYPE LECTIN DOMAIN-CONTAINING PROTEIN-RELATED-RELATED"/>
    <property type="match status" value="1"/>
</dbReference>
<evidence type="ECO:0008006" key="4">
    <source>
        <dbReference type="Google" id="ProtNLM"/>
    </source>
</evidence>
<dbReference type="AlphaFoldDB" id="E3MRY0"/>
<dbReference type="EMBL" id="DS268471">
    <property type="protein sequence ID" value="EFP08163.1"/>
    <property type="molecule type" value="Genomic_DNA"/>
</dbReference>
<evidence type="ECO:0000313" key="2">
    <source>
        <dbReference type="EMBL" id="EFP08163.1"/>
    </source>
</evidence>